<organism evidence="1">
    <name type="scientific">Marseillevirus LCMAC101</name>
    <dbReference type="NCBI Taxonomy" id="2506602"/>
    <lineage>
        <taxon>Viruses</taxon>
        <taxon>Varidnaviria</taxon>
        <taxon>Bamfordvirae</taxon>
        <taxon>Nucleocytoviricota</taxon>
        <taxon>Megaviricetes</taxon>
        <taxon>Pimascovirales</taxon>
        <taxon>Pimascovirales incertae sedis</taxon>
        <taxon>Marseilleviridae</taxon>
    </lineage>
</organism>
<dbReference type="EMBL" id="MK500328">
    <property type="protein sequence ID" value="QBK85819.1"/>
    <property type="molecule type" value="Genomic_DNA"/>
</dbReference>
<evidence type="ECO:0000313" key="1">
    <source>
        <dbReference type="EMBL" id="QBK85819.1"/>
    </source>
</evidence>
<protein>
    <submittedName>
        <fullName evidence="1">Uncharacterized protein</fullName>
    </submittedName>
</protein>
<reference evidence="1" key="1">
    <citation type="journal article" date="2019" name="MBio">
        <title>Virus Genomes from Deep Sea Sediments Expand the Ocean Megavirome and Support Independent Origins of Viral Gigantism.</title>
        <authorList>
            <person name="Backstrom D."/>
            <person name="Yutin N."/>
            <person name="Jorgensen S.L."/>
            <person name="Dharamshi J."/>
            <person name="Homa F."/>
            <person name="Zaremba-Niedwiedzka K."/>
            <person name="Spang A."/>
            <person name="Wolf Y.I."/>
            <person name="Koonin E.V."/>
            <person name="Ettema T.J."/>
        </authorList>
    </citation>
    <scope>NUCLEOTIDE SEQUENCE</scope>
</reference>
<proteinExistence type="predicted"/>
<sequence>MPSIYLIVFLPGEEKRFSIPMDKIPKTDIDLFSICDCERNHDLTKAHRVMEVLKKYTEYQLSIRITNTGIYVYENVPTTGNTYYTFIINFS</sequence>
<accession>A0A481YS06</accession>
<name>A0A481YS06_9VIRU</name>
<gene>
    <name evidence="1" type="ORF">LCMAC101_04140</name>
</gene>